<accession>A0AAN5CEH3</accession>
<dbReference type="SUPFAM" id="SSF55753">
    <property type="entry name" value="Actin depolymerizing proteins"/>
    <property type="match status" value="1"/>
</dbReference>
<dbReference type="SMART" id="SM00102">
    <property type="entry name" value="ADF"/>
    <property type="match status" value="1"/>
</dbReference>
<dbReference type="Gene3D" id="3.40.20.10">
    <property type="entry name" value="Severin"/>
    <property type="match status" value="1"/>
</dbReference>
<evidence type="ECO:0000313" key="8">
    <source>
        <dbReference type="Proteomes" id="UP001328107"/>
    </source>
</evidence>
<dbReference type="AlphaFoldDB" id="A0AAN5CEH3"/>
<dbReference type="GO" id="GO:0034316">
    <property type="term" value="P:negative regulation of Arp2/3 complex-mediated actin nucleation"/>
    <property type="evidence" value="ECO:0007669"/>
    <property type="project" value="TreeGrafter"/>
</dbReference>
<dbReference type="PANTHER" id="PTHR11249">
    <property type="entry name" value="GLIAL FACTOR NATURATION FACTOR"/>
    <property type="match status" value="1"/>
</dbReference>
<dbReference type="GO" id="GO:0071846">
    <property type="term" value="P:actin filament debranching"/>
    <property type="evidence" value="ECO:0007669"/>
    <property type="project" value="InterPro"/>
</dbReference>
<dbReference type="GO" id="GO:0071933">
    <property type="term" value="F:Arp2/3 complex binding"/>
    <property type="evidence" value="ECO:0007669"/>
    <property type="project" value="InterPro"/>
</dbReference>
<sequence length="154" mass="17912">FSEFVTQPIPLIPRKMSGGLTICKIPEELKETLKKFRFAKSTTMNALIIKIDREAQEMRIDEEMEDVTMEEIRDELPQQQPRFLLLSYAYKHADGRTAYPMCMIFYSPPGCSPEQQMLYAGSRNNLVNDCEITKNFEVRDQDELTQEYIDSKAV</sequence>
<keyword evidence="8" id="KW-1185">Reference proteome</keyword>
<dbReference type="GO" id="GO:0030864">
    <property type="term" value="C:cortical actin cytoskeleton"/>
    <property type="evidence" value="ECO:0007669"/>
    <property type="project" value="TreeGrafter"/>
</dbReference>
<dbReference type="CDD" id="cd11283">
    <property type="entry name" value="ADF_GMF-beta_like"/>
    <property type="match status" value="1"/>
</dbReference>
<feature type="domain" description="ADF-H" evidence="6">
    <location>
        <begin position="19"/>
        <end position="154"/>
    </location>
</feature>
<evidence type="ECO:0000256" key="2">
    <source>
        <dbReference type="ARBA" id="ARBA00004496"/>
    </source>
</evidence>
<name>A0AAN5CEH3_9BILA</name>
<evidence type="ECO:0000256" key="4">
    <source>
        <dbReference type="ARBA" id="ARBA00022490"/>
    </source>
</evidence>
<evidence type="ECO:0000259" key="6">
    <source>
        <dbReference type="PROSITE" id="PS51263"/>
    </source>
</evidence>
<evidence type="ECO:0000256" key="1">
    <source>
        <dbReference type="ARBA" id="ARBA00004123"/>
    </source>
</evidence>
<feature type="non-terminal residue" evidence="7">
    <location>
        <position position="1"/>
    </location>
</feature>
<dbReference type="Proteomes" id="UP001328107">
    <property type="component" value="Unassembled WGS sequence"/>
</dbReference>
<dbReference type="GO" id="GO:0005634">
    <property type="term" value="C:nucleus"/>
    <property type="evidence" value="ECO:0007669"/>
    <property type="project" value="UniProtKB-SubCell"/>
</dbReference>
<protein>
    <recommendedName>
        <fullName evidence="6">ADF-H domain-containing protein</fullName>
    </recommendedName>
</protein>
<dbReference type="Pfam" id="PF00241">
    <property type="entry name" value="Cofilin_ADF"/>
    <property type="match status" value="1"/>
</dbReference>
<comment type="similarity">
    <text evidence="3">Belongs to the actin-binding proteins ADF family. GMF subfamily.</text>
</comment>
<proteinExistence type="inferred from homology"/>
<gene>
    <name evidence="7" type="ORF">PMAYCL1PPCAC_10129</name>
</gene>
<keyword evidence="4" id="KW-0963">Cytoplasm</keyword>
<dbReference type="InterPro" id="IPR011171">
    <property type="entry name" value="GMF"/>
</dbReference>
<dbReference type="FunFam" id="3.40.20.10:FF:000026">
    <property type="entry name" value="Glia maturation factor"/>
    <property type="match status" value="1"/>
</dbReference>
<comment type="subcellular location">
    <subcellularLocation>
        <location evidence="2">Cytoplasm</location>
    </subcellularLocation>
    <subcellularLocation>
        <location evidence="1">Nucleus</location>
    </subcellularLocation>
</comment>
<dbReference type="EMBL" id="BTRK01000003">
    <property type="protein sequence ID" value="GMR39934.1"/>
    <property type="molecule type" value="Genomic_DNA"/>
</dbReference>
<dbReference type="GO" id="GO:0003779">
    <property type="term" value="F:actin binding"/>
    <property type="evidence" value="ECO:0007669"/>
    <property type="project" value="InterPro"/>
</dbReference>
<reference evidence="8" key="1">
    <citation type="submission" date="2022-10" db="EMBL/GenBank/DDBJ databases">
        <title>Genome assembly of Pristionchus species.</title>
        <authorList>
            <person name="Yoshida K."/>
            <person name="Sommer R.J."/>
        </authorList>
    </citation>
    <scope>NUCLEOTIDE SEQUENCE [LARGE SCALE GENOMIC DNA]</scope>
    <source>
        <strain evidence="8">RS5460</strain>
    </source>
</reference>
<organism evidence="7 8">
    <name type="scientific">Pristionchus mayeri</name>
    <dbReference type="NCBI Taxonomy" id="1317129"/>
    <lineage>
        <taxon>Eukaryota</taxon>
        <taxon>Metazoa</taxon>
        <taxon>Ecdysozoa</taxon>
        <taxon>Nematoda</taxon>
        <taxon>Chromadorea</taxon>
        <taxon>Rhabditida</taxon>
        <taxon>Rhabditina</taxon>
        <taxon>Diplogasteromorpha</taxon>
        <taxon>Diplogasteroidea</taxon>
        <taxon>Neodiplogasteridae</taxon>
        <taxon>Pristionchus</taxon>
    </lineage>
</organism>
<comment type="caution">
    <text evidence="7">The sequence shown here is derived from an EMBL/GenBank/DDBJ whole genome shotgun (WGS) entry which is preliminary data.</text>
</comment>
<evidence type="ECO:0000313" key="7">
    <source>
        <dbReference type="EMBL" id="GMR39934.1"/>
    </source>
</evidence>
<dbReference type="PROSITE" id="PS51263">
    <property type="entry name" value="ADF_H"/>
    <property type="match status" value="1"/>
</dbReference>
<dbReference type="PANTHER" id="PTHR11249:SF2">
    <property type="entry name" value="GLIA MATURATION FACTOR"/>
    <property type="match status" value="1"/>
</dbReference>
<dbReference type="InterPro" id="IPR002108">
    <property type="entry name" value="ADF-H"/>
</dbReference>
<dbReference type="PIRSF" id="PIRSF001788">
    <property type="entry name" value="GMF-beta"/>
    <property type="match status" value="1"/>
</dbReference>
<evidence type="ECO:0000256" key="3">
    <source>
        <dbReference type="ARBA" id="ARBA00010055"/>
    </source>
</evidence>
<keyword evidence="5" id="KW-0539">Nucleus</keyword>
<dbReference type="InterPro" id="IPR029006">
    <property type="entry name" value="ADF-H/Gelsolin-like_dom_sf"/>
</dbReference>
<evidence type="ECO:0000256" key="5">
    <source>
        <dbReference type="ARBA" id="ARBA00023242"/>
    </source>
</evidence>